<name>A0AAD5RFJ0_9PEZI</name>
<reference evidence="2" key="1">
    <citation type="submission" date="2022-07" db="EMBL/GenBank/DDBJ databases">
        <title>Draft genome sequence of Zalerion maritima ATCC 34329, a (micro)plastics degrading marine fungus.</title>
        <authorList>
            <person name="Paco A."/>
            <person name="Goncalves M.F.M."/>
            <person name="Rocha-Santos T.A.P."/>
            <person name="Alves A."/>
        </authorList>
    </citation>
    <scope>NUCLEOTIDE SEQUENCE</scope>
    <source>
        <strain evidence="2">ATCC 34329</strain>
    </source>
</reference>
<organism evidence="2 3">
    <name type="scientific">Zalerion maritima</name>
    <dbReference type="NCBI Taxonomy" id="339359"/>
    <lineage>
        <taxon>Eukaryota</taxon>
        <taxon>Fungi</taxon>
        <taxon>Dikarya</taxon>
        <taxon>Ascomycota</taxon>
        <taxon>Pezizomycotina</taxon>
        <taxon>Sordariomycetes</taxon>
        <taxon>Lulworthiomycetidae</taxon>
        <taxon>Lulworthiales</taxon>
        <taxon>Lulworthiaceae</taxon>
        <taxon>Zalerion</taxon>
    </lineage>
</organism>
<dbReference type="AlphaFoldDB" id="A0AAD5RFJ0"/>
<evidence type="ECO:0000256" key="1">
    <source>
        <dbReference type="SAM" id="SignalP"/>
    </source>
</evidence>
<dbReference type="EMBL" id="JAKWBI020001526">
    <property type="protein sequence ID" value="KAJ2890468.1"/>
    <property type="molecule type" value="Genomic_DNA"/>
</dbReference>
<evidence type="ECO:0000313" key="3">
    <source>
        <dbReference type="Proteomes" id="UP001201980"/>
    </source>
</evidence>
<sequence length="171" mass="19200">MPQGGLPSGEFLWRVCFIWTAGKLGATALCTDSMNDDDPWKGFFPSLPLSRAPGTGDALESGRNAKSKEQWKFTLRPALVKEKIPTGSREASDYLPRRALVQASYDHAFLIRAVPQPTHGFGIARSKSYLNLPGKLRKGWWIAVHPVPVWQEFNLVRRPRNLLLDLPRYGT</sequence>
<protein>
    <submittedName>
        <fullName evidence="2">Uncharacterized protein</fullName>
    </submittedName>
</protein>
<comment type="caution">
    <text evidence="2">The sequence shown here is derived from an EMBL/GenBank/DDBJ whole genome shotgun (WGS) entry which is preliminary data.</text>
</comment>
<feature type="chain" id="PRO_5042009063" evidence="1">
    <location>
        <begin position="29"/>
        <end position="171"/>
    </location>
</feature>
<evidence type="ECO:0000313" key="2">
    <source>
        <dbReference type="EMBL" id="KAJ2890468.1"/>
    </source>
</evidence>
<keyword evidence="3" id="KW-1185">Reference proteome</keyword>
<gene>
    <name evidence="2" type="ORF">MKZ38_001852</name>
</gene>
<proteinExistence type="predicted"/>
<dbReference type="Proteomes" id="UP001201980">
    <property type="component" value="Unassembled WGS sequence"/>
</dbReference>
<keyword evidence="1" id="KW-0732">Signal</keyword>
<feature type="signal peptide" evidence="1">
    <location>
        <begin position="1"/>
        <end position="28"/>
    </location>
</feature>
<accession>A0AAD5RFJ0</accession>